<dbReference type="InterPro" id="IPR039731">
    <property type="entry name" value="Rce1"/>
</dbReference>
<dbReference type="AlphaFoldDB" id="A0A210PXH5"/>
<evidence type="ECO:0000256" key="3">
    <source>
        <dbReference type="ARBA" id="ARBA00022670"/>
    </source>
</evidence>
<feature type="transmembrane region" description="Helical" evidence="13">
    <location>
        <begin position="53"/>
        <end position="70"/>
    </location>
</feature>
<dbReference type="STRING" id="6573.A0A210PXH5"/>
<comment type="subcellular location">
    <subcellularLocation>
        <location evidence="1">Endoplasmic reticulum membrane</location>
        <topology evidence="1">Multi-pass membrane protein</topology>
    </subcellularLocation>
</comment>
<evidence type="ECO:0000256" key="1">
    <source>
        <dbReference type="ARBA" id="ARBA00004477"/>
    </source>
</evidence>
<comment type="similarity">
    <text evidence="2">Belongs to the peptidase U48 family.</text>
</comment>
<gene>
    <name evidence="15" type="ORF">KP79_PYT09829</name>
</gene>
<keyword evidence="4 13" id="KW-0812">Transmembrane</keyword>
<evidence type="ECO:0000256" key="5">
    <source>
        <dbReference type="ARBA" id="ARBA00022801"/>
    </source>
</evidence>
<evidence type="ECO:0000256" key="13">
    <source>
        <dbReference type="SAM" id="Phobius"/>
    </source>
</evidence>
<evidence type="ECO:0000256" key="2">
    <source>
        <dbReference type="ARBA" id="ARBA00006897"/>
    </source>
</evidence>
<feature type="transmembrane region" description="Helical" evidence="13">
    <location>
        <begin position="90"/>
        <end position="111"/>
    </location>
</feature>
<keyword evidence="16" id="KW-1185">Reference proteome</keyword>
<comment type="caution">
    <text evidence="15">The sequence shown here is derived from an EMBL/GenBank/DDBJ whole genome shotgun (WGS) entry which is preliminary data.</text>
</comment>
<dbReference type="GO" id="GO:0005789">
    <property type="term" value="C:endoplasmic reticulum membrane"/>
    <property type="evidence" value="ECO:0007669"/>
    <property type="project" value="UniProtKB-SubCell"/>
</dbReference>
<dbReference type="EC" id="3.4.26.1" evidence="11"/>
<evidence type="ECO:0000256" key="9">
    <source>
        <dbReference type="ARBA" id="ARBA00032607"/>
    </source>
</evidence>
<keyword evidence="5" id="KW-0378">Hydrolase</keyword>
<dbReference type="Proteomes" id="UP000242188">
    <property type="component" value="Unassembled WGS sequence"/>
</dbReference>
<dbReference type="InterPro" id="IPR003675">
    <property type="entry name" value="Rce1/LyrA-like_dom"/>
</dbReference>
<evidence type="ECO:0000256" key="11">
    <source>
        <dbReference type="ARBA" id="ARBA00049729"/>
    </source>
</evidence>
<dbReference type="PANTHER" id="PTHR13046">
    <property type="entry name" value="PROTEASE U48 CAAX PRENYL PROTEASE RCE1"/>
    <property type="match status" value="1"/>
</dbReference>
<comment type="catalytic activity">
    <reaction evidence="10">
        <text>Hydrolyzes the peptide bond -P2-(S-farnesyl or geranylgeranyl)C-P1'-P2'-P3'-COOH where P1' and P2' are amino acids with aliphatic sidechains and P3' is any C-terminal residue.</text>
        <dbReference type="EC" id="3.4.26.1"/>
    </reaction>
</comment>
<evidence type="ECO:0000313" key="16">
    <source>
        <dbReference type="Proteomes" id="UP000242188"/>
    </source>
</evidence>
<evidence type="ECO:0000256" key="7">
    <source>
        <dbReference type="ARBA" id="ARBA00022989"/>
    </source>
</evidence>
<accession>A0A210PXH5</accession>
<dbReference type="PANTHER" id="PTHR13046:SF0">
    <property type="entry name" value="CAAX PRENYL PROTEASE 2"/>
    <property type="match status" value="1"/>
</dbReference>
<evidence type="ECO:0000256" key="12">
    <source>
        <dbReference type="ARBA" id="ARBA00049763"/>
    </source>
</evidence>
<evidence type="ECO:0000256" key="4">
    <source>
        <dbReference type="ARBA" id="ARBA00022692"/>
    </source>
</evidence>
<feature type="transmembrane region" description="Helical" evidence="13">
    <location>
        <begin position="12"/>
        <end position="32"/>
    </location>
</feature>
<keyword evidence="3 15" id="KW-0645">Protease</keyword>
<keyword evidence="7 13" id="KW-1133">Transmembrane helix</keyword>
<dbReference type="GO" id="GO:0071586">
    <property type="term" value="P:CAAX-box protein processing"/>
    <property type="evidence" value="ECO:0007669"/>
    <property type="project" value="InterPro"/>
</dbReference>
<reference evidence="15 16" key="1">
    <citation type="journal article" date="2017" name="Nat. Ecol. Evol.">
        <title>Scallop genome provides insights into evolution of bilaterian karyotype and development.</title>
        <authorList>
            <person name="Wang S."/>
            <person name="Zhang J."/>
            <person name="Jiao W."/>
            <person name="Li J."/>
            <person name="Xun X."/>
            <person name="Sun Y."/>
            <person name="Guo X."/>
            <person name="Huan P."/>
            <person name="Dong B."/>
            <person name="Zhang L."/>
            <person name="Hu X."/>
            <person name="Sun X."/>
            <person name="Wang J."/>
            <person name="Zhao C."/>
            <person name="Wang Y."/>
            <person name="Wang D."/>
            <person name="Huang X."/>
            <person name="Wang R."/>
            <person name="Lv J."/>
            <person name="Li Y."/>
            <person name="Zhang Z."/>
            <person name="Liu B."/>
            <person name="Lu W."/>
            <person name="Hui Y."/>
            <person name="Liang J."/>
            <person name="Zhou Z."/>
            <person name="Hou R."/>
            <person name="Li X."/>
            <person name="Liu Y."/>
            <person name="Li H."/>
            <person name="Ning X."/>
            <person name="Lin Y."/>
            <person name="Zhao L."/>
            <person name="Xing Q."/>
            <person name="Dou J."/>
            <person name="Li Y."/>
            <person name="Mao J."/>
            <person name="Guo H."/>
            <person name="Dou H."/>
            <person name="Li T."/>
            <person name="Mu C."/>
            <person name="Jiang W."/>
            <person name="Fu Q."/>
            <person name="Fu X."/>
            <person name="Miao Y."/>
            <person name="Liu J."/>
            <person name="Yu Q."/>
            <person name="Li R."/>
            <person name="Liao H."/>
            <person name="Li X."/>
            <person name="Kong Y."/>
            <person name="Jiang Z."/>
            <person name="Chourrout D."/>
            <person name="Li R."/>
            <person name="Bao Z."/>
        </authorList>
    </citation>
    <scope>NUCLEOTIDE SEQUENCE [LARGE SCALE GENOMIC DNA]</scope>
    <source>
        <strain evidence="15 16">PY_sf001</strain>
    </source>
</reference>
<dbReference type="Pfam" id="PF02517">
    <property type="entry name" value="Rce1-like"/>
    <property type="match status" value="1"/>
</dbReference>
<dbReference type="GO" id="GO:0004222">
    <property type="term" value="F:metalloendopeptidase activity"/>
    <property type="evidence" value="ECO:0007669"/>
    <property type="project" value="InterPro"/>
</dbReference>
<protein>
    <recommendedName>
        <fullName evidence="12">CAAX prenyl protease 2</fullName>
        <ecNumber evidence="11">3.4.26.1</ecNumber>
    </recommendedName>
    <alternativeName>
        <fullName evidence="9">Farnesylated proteins-converting enzyme 2</fullName>
    </alternativeName>
</protein>
<feature type="domain" description="CAAX prenyl protease 2/Lysostaphin resistance protein A-like" evidence="14">
    <location>
        <begin position="134"/>
        <end position="239"/>
    </location>
</feature>
<evidence type="ECO:0000256" key="10">
    <source>
        <dbReference type="ARBA" id="ARBA00047280"/>
    </source>
</evidence>
<name>A0A210PXH5_MIZYE</name>
<evidence type="ECO:0000256" key="6">
    <source>
        <dbReference type="ARBA" id="ARBA00022824"/>
    </source>
</evidence>
<evidence type="ECO:0000259" key="14">
    <source>
        <dbReference type="Pfam" id="PF02517"/>
    </source>
</evidence>
<evidence type="ECO:0000313" key="15">
    <source>
        <dbReference type="EMBL" id="OWF41185.1"/>
    </source>
</evidence>
<sequence length="289" mass="32852">MAPIVFGAIAGWQSVLLCLLFACIYVGSLYIWTDALHKNRDDPVTIKRRFMSVGVISVIIPLLLRCFGTYSESEEAHDLVVWLGVRFHGFLPALLFPLVLTMILFLGPLGLHYMDGVFRIYLEPRYWTNSLQNLTWIRNHIVAPFSEEFIFRACMLPLLVPCFGEGYSVFICPLFFGVAHIHHMIDRVIQGQQKVGDAIKQTGFQMFYTTMFGAYSAFLFLRTGHLIAPVIAHSFCNHMGFPSFKEALGYPKPTRSKLVTCFVMGLLLWIVLVFPVTSPFLYANDVYSL</sequence>
<keyword evidence="6" id="KW-0256">Endoplasmic reticulum</keyword>
<organism evidence="15 16">
    <name type="scientific">Mizuhopecten yessoensis</name>
    <name type="common">Japanese scallop</name>
    <name type="synonym">Patinopecten yessoensis</name>
    <dbReference type="NCBI Taxonomy" id="6573"/>
    <lineage>
        <taxon>Eukaryota</taxon>
        <taxon>Metazoa</taxon>
        <taxon>Spiralia</taxon>
        <taxon>Lophotrochozoa</taxon>
        <taxon>Mollusca</taxon>
        <taxon>Bivalvia</taxon>
        <taxon>Autobranchia</taxon>
        <taxon>Pteriomorphia</taxon>
        <taxon>Pectinida</taxon>
        <taxon>Pectinoidea</taxon>
        <taxon>Pectinidae</taxon>
        <taxon>Mizuhopecten</taxon>
    </lineage>
</organism>
<keyword evidence="8 13" id="KW-0472">Membrane</keyword>
<evidence type="ECO:0000256" key="8">
    <source>
        <dbReference type="ARBA" id="ARBA00023136"/>
    </source>
</evidence>
<dbReference type="OrthoDB" id="271604at2759"/>
<feature type="transmembrane region" description="Helical" evidence="13">
    <location>
        <begin position="258"/>
        <end position="282"/>
    </location>
</feature>
<dbReference type="EMBL" id="NEDP02005416">
    <property type="protein sequence ID" value="OWF41185.1"/>
    <property type="molecule type" value="Genomic_DNA"/>
</dbReference>
<proteinExistence type="inferred from homology"/>